<organism evidence="1">
    <name type="scientific">Staphylococcus aureus</name>
    <dbReference type="NCBI Taxonomy" id="1280"/>
    <lineage>
        <taxon>Bacteria</taxon>
        <taxon>Bacillati</taxon>
        <taxon>Bacillota</taxon>
        <taxon>Bacilli</taxon>
        <taxon>Bacillales</taxon>
        <taxon>Staphylococcaceae</taxon>
        <taxon>Staphylococcus</taxon>
    </lineage>
</organism>
<name>Q936I6_STAAU</name>
<reference evidence="1" key="1">
    <citation type="journal article" date="2002" name="J. Bacteriol.">
        <title>Type 1 capsule genes of Staphylococcus aureus are carried in a staphylococcal cassette chromosome genetic element.</title>
        <authorList>
            <person name="Luong T.T."/>
            <person name="Ouyang S."/>
            <person name="Bush K."/>
            <person name="Lee C.Y."/>
        </authorList>
    </citation>
    <scope>NUCLEOTIDE SEQUENCE</scope>
    <source>
        <strain evidence="1">M</strain>
    </source>
</reference>
<evidence type="ECO:0000313" key="1">
    <source>
        <dbReference type="EMBL" id="AAL26652.1"/>
    </source>
</evidence>
<dbReference type="AlphaFoldDB" id="Q936I6"/>
<accession>Q936I6</accession>
<dbReference type="EMBL" id="U10927">
    <property type="protein sequence ID" value="AAL26652.1"/>
    <property type="molecule type" value="Genomic_DNA"/>
</dbReference>
<protein>
    <submittedName>
        <fullName evidence="1">Uncharacterized protein</fullName>
    </submittedName>
</protein>
<proteinExistence type="predicted"/>
<sequence length="144" mass="17032">MNEIKGLLELLEYKKFKDNTSLYNVYSNEFMDRFEAITKEESVQMPIVYTLTRDMIVNVLNFDINVIKECVESDKIAIQSGIKWEKLNNFALELIAAYDETQRIDLLELAEYILNNLLNYDNDKMFMNLINQAQIIKRRKSMVD</sequence>